<protein>
    <submittedName>
        <fullName evidence="1">Uncharacterized protein</fullName>
    </submittedName>
</protein>
<evidence type="ECO:0000313" key="2">
    <source>
        <dbReference type="Proteomes" id="UP000235762"/>
    </source>
</evidence>
<dbReference type="EMBL" id="MF678796">
    <property type="protein sequence ID" value="AUD40318.1"/>
    <property type="molecule type" value="Genomic_DNA"/>
</dbReference>
<reference evidence="1 2" key="1">
    <citation type="journal article" date="2017" name="BMC Genomics">
        <title>Comparative analysis of avian poxvirus genomes, including a novel poxvirus from lesser flamingos (Phoenicopterus minor), highlights the lack of conservation of the central region.</title>
        <authorList>
            <person name="Carulei O."/>
            <person name="Douglass N."/>
            <person name="Williamson A.L."/>
        </authorList>
    </citation>
    <scope>NUCLEOTIDE SEQUENCE [LARGE SCALE GENOMIC DNA]</scope>
    <source>
        <strain evidence="1">FGPVKD09</strain>
    </source>
</reference>
<evidence type="ECO:0000313" key="1">
    <source>
        <dbReference type="EMBL" id="AUD40318.1"/>
    </source>
</evidence>
<dbReference type="Proteomes" id="UP000235762">
    <property type="component" value="Segment"/>
</dbReference>
<gene>
    <name evidence="1" type="ORF">fgpv_224</name>
</gene>
<name>A0A2H4X2N7_9POXV</name>
<proteinExistence type="predicted"/>
<keyword evidence="2" id="KW-1185">Reference proteome</keyword>
<sequence length="212" mass="25681">MSFCKNRKYSLYNEILYNTMKDRNKETKKFTSLVDFIKYDMTYSELIKRSIKSPDFVIWINGPKKIGKEFTIRNIVNTLRFERTKCVYKYKYFTAYLLYDFIKIPETTRSDGKIFFNPNIYIFKSSMNINNALQKELLYNNCNSTELTTREYKDIERRINYEIIFSIEGNKKPTFIDILRNSRQIVKQILVAYRHFLISKGYYSYIRLLKLE</sequence>
<organism evidence="1 2">
    <name type="scientific">Flamingopox virus FGPVKD09</name>
    <dbReference type="NCBI Taxonomy" id="2059380"/>
    <lineage>
        <taxon>Viruses</taxon>
        <taxon>Varidnaviria</taxon>
        <taxon>Bamfordvirae</taxon>
        <taxon>Nucleocytoviricota</taxon>
        <taxon>Pokkesviricetes</taxon>
        <taxon>Chitovirales</taxon>
        <taxon>Poxviridae</taxon>
        <taxon>Chordopoxvirinae</taxon>
        <taxon>Avipoxvirus</taxon>
    </lineage>
</organism>
<accession>A0A2H4X2N7</accession>